<dbReference type="Pfam" id="PF00496">
    <property type="entry name" value="SBP_bac_5"/>
    <property type="match status" value="1"/>
</dbReference>
<dbReference type="PANTHER" id="PTHR30290">
    <property type="entry name" value="PERIPLASMIC BINDING COMPONENT OF ABC TRANSPORTER"/>
    <property type="match status" value="1"/>
</dbReference>
<name>A0ABP9EB98_9GAMM</name>
<comment type="caution">
    <text evidence="4">The sequence shown here is derived from an EMBL/GenBank/DDBJ whole genome shotgun (WGS) entry which is preliminary data.</text>
</comment>
<dbReference type="PROSITE" id="PS51257">
    <property type="entry name" value="PROKAR_LIPOPROTEIN"/>
    <property type="match status" value="1"/>
</dbReference>
<keyword evidence="5" id="KW-1185">Reference proteome</keyword>
<dbReference type="CDD" id="cd08493">
    <property type="entry name" value="PBP2_DppA_like"/>
    <property type="match status" value="1"/>
</dbReference>
<sequence length="533" mass="60099">MARSWLLPVLLAGLLTGCSDNNIHHDAGLVYCSEGNPETFNPQLTTSGTAIDATAKQLYNRLLRIDANTGELQPELALSWLVSEDQREYRFVLRQDVRFHHNDRFVPSRHLNADDVLFSFNRVIDSTHPYHSVSGGHYPFFQGIGLDRNLLAIERISDHELRFVLAQPSASFLADIATDFAAILSAEYGEQLLRHGEPERLDSQPIGTGPFYLKDFLRNRHIRYARHEGYWGPRVELDQLVFDITPSSTTRVIKLIGGDCDVAALPQISELSVIQRYDDLAIDARPGLNVAFWAFNTQKPPLDDPRVRQALSLAVDKRRILTAVYHNTAVSSKGLLPPISWAYDPNLPEFPHDPLRARQLLDSAGYSELELNVWAMPVSRIYNPNAIKTAEILQQDLAKIGVRLNIVSYEWGGFISKLEHAEYDSVLIGWAADNLDPDNFFTPLLSCDALLSGSNRARWCDPQFDALMAQAKATEDKATRRRLYSQLEHQLQQQLPLLPLAHANRTLGRQRKWQGPILHTSGGVDFTQLSKEP</sequence>
<organism evidence="4 5">
    <name type="scientific">Ferrimonas pelagia</name>
    <dbReference type="NCBI Taxonomy" id="1177826"/>
    <lineage>
        <taxon>Bacteria</taxon>
        <taxon>Pseudomonadati</taxon>
        <taxon>Pseudomonadota</taxon>
        <taxon>Gammaproteobacteria</taxon>
        <taxon>Alteromonadales</taxon>
        <taxon>Ferrimonadaceae</taxon>
        <taxon>Ferrimonas</taxon>
    </lineage>
</organism>
<dbReference type="Gene3D" id="3.90.76.10">
    <property type="entry name" value="Dipeptide-binding Protein, Domain 1"/>
    <property type="match status" value="1"/>
</dbReference>
<evidence type="ECO:0000259" key="3">
    <source>
        <dbReference type="Pfam" id="PF00496"/>
    </source>
</evidence>
<protein>
    <submittedName>
        <fullName evidence="4">ABC transporter substrate-binding protein</fullName>
    </submittedName>
</protein>
<keyword evidence="2" id="KW-0732">Signal</keyword>
<evidence type="ECO:0000256" key="2">
    <source>
        <dbReference type="ARBA" id="ARBA00022729"/>
    </source>
</evidence>
<accession>A0ABP9EB98</accession>
<dbReference type="RefSeq" id="WP_345332176.1">
    <property type="nucleotide sequence ID" value="NZ_BAABJZ010000003.1"/>
</dbReference>
<proteinExistence type="inferred from homology"/>
<gene>
    <name evidence="4" type="ORF">GCM10023333_00990</name>
</gene>
<dbReference type="Gene3D" id="3.10.105.10">
    <property type="entry name" value="Dipeptide-binding Protein, Domain 3"/>
    <property type="match status" value="1"/>
</dbReference>
<dbReference type="InterPro" id="IPR039424">
    <property type="entry name" value="SBP_5"/>
</dbReference>
<evidence type="ECO:0000256" key="1">
    <source>
        <dbReference type="ARBA" id="ARBA00005695"/>
    </source>
</evidence>
<dbReference type="PIRSF" id="PIRSF002741">
    <property type="entry name" value="MppA"/>
    <property type="match status" value="1"/>
</dbReference>
<dbReference type="Proteomes" id="UP001499988">
    <property type="component" value="Unassembled WGS sequence"/>
</dbReference>
<dbReference type="InterPro" id="IPR030678">
    <property type="entry name" value="Peptide/Ni-bd"/>
</dbReference>
<evidence type="ECO:0000313" key="5">
    <source>
        <dbReference type="Proteomes" id="UP001499988"/>
    </source>
</evidence>
<dbReference type="PANTHER" id="PTHR30290:SF38">
    <property type="entry name" value="D,D-DIPEPTIDE-BINDING PERIPLASMIC PROTEIN DDPA-RELATED"/>
    <property type="match status" value="1"/>
</dbReference>
<dbReference type="EMBL" id="BAABJZ010000003">
    <property type="protein sequence ID" value="GAA4872013.1"/>
    <property type="molecule type" value="Genomic_DNA"/>
</dbReference>
<comment type="similarity">
    <text evidence="1">Belongs to the bacterial solute-binding protein 5 family.</text>
</comment>
<dbReference type="SUPFAM" id="SSF53850">
    <property type="entry name" value="Periplasmic binding protein-like II"/>
    <property type="match status" value="1"/>
</dbReference>
<dbReference type="InterPro" id="IPR000914">
    <property type="entry name" value="SBP_5_dom"/>
</dbReference>
<dbReference type="Gene3D" id="3.40.190.10">
    <property type="entry name" value="Periplasmic binding protein-like II"/>
    <property type="match status" value="1"/>
</dbReference>
<evidence type="ECO:0000313" key="4">
    <source>
        <dbReference type="EMBL" id="GAA4872013.1"/>
    </source>
</evidence>
<reference evidence="5" key="1">
    <citation type="journal article" date="2019" name="Int. J. Syst. Evol. Microbiol.">
        <title>The Global Catalogue of Microorganisms (GCM) 10K type strain sequencing project: providing services to taxonomists for standard genome sequencing and annotation.</title>
        <authorList>
            <consortium name="The Broad Institute Genomics Platform"/>
            <consortium name="The Broad Institute Genome Sequencing Center for Infectious Disease"/>
            <person name="Wu L."/>
            <person name="Ma J."/>
        </authorList>
    </citation>
    <scope>NUCLEOTIDE SEQUENCE [LARGE SCALE GENOMIC DNA]</scope>
    <source>
        <strain evidence="5">JCM 18401</strain>
    </source>
</reference>
<feature type="domain" description="Solute-binding protein family 5" evidence="3">
    <location>
        <begin position="71"/>
        <end position="448"/>
    </location>
</feature>